<gene>
    <name evidence="1" type="ORF">CHS0354_031649</name>
</gene>
<evidence type="ECO:0000313" key="2">
    <source>
        <dbReference type="Proteomes" id="UP001195483"/>
    </source>
</evidence>
<reference evidence="1" key="2">
    <citation type="journal article" date="2021" name="Genome Biol. Evol.">
        <title>Developing a high-quality reference genome for a parasitic bivalve with doubly uniparental inheritance (Bivalvia: Unionida).</title>
        <authorList>
            <person name="Smith C.H."/>
        </authorList>
    </citation>
    <scope>NUCLEOTIDE SEQUENCE</scope>
    <source>
        <strain evidence="1">CHS0354</strain>
        <tissue evidence="1">Mantle</tissue>
    </source>
</reference>
<keyword evidence="2" id="KW-1185">Reference proteome</keyword>
<dbReference type="EMBL" id="JAEAOA010001889">
    <property type="protein sequence ID" value="KAK3596317.1"/>
    <property type="molecule type" value="Genomic_DNA"/>
</dbReference>
<reference evidence="1" key="3">
    <citation type="submission" date="2023-05" db="EMBL/GenBank/DDBJ databases">
        <authorList>
            <person name="Smith C.H."/>
        </authorList>
    </citation>
    <scope>NUCLEOTIDE SEQUENCE</scope>
    <source>
        <strain evidence="1">CHS0354</strain>
        <tissue evidence="1">Mantle</tissue>
    </source>
</reference>
<accession>A0AAE0SQF8</accession>
<dbReference type="Proteomes" id="UP001195483">
    <property type="component" value="Unassembled WGS sequence"/>
</dbReference>
<dbReference type="AlphaFoldDB" id="A0AAE0SQF8"/>
<comment type="caution">
    <text evidence="1">The sequence shown here is derived from an EMBL/GenBank/DDBJ whole genome shotgun (WGS) entry which is preliminary data.</text>
</comment>
<name>A0AAE0SQF8_9BIVA</name>
<evidence type="ECO:0000313" key="1">
    <source>
        <dbReference type="EMBL" id="KAK3596317.1"/>
    </source>
</evidence>
<organism evidence="1 2">
    <name type="scientific">Potamilus streckersoni</name>
    <dbReference type="NCBI Taxonomy" id="2493646"/>
    <lineage>
        <taxon>Eukaryota</taxon>
        <taxon>Metazoa</taxon>
        <taxon>Spiralia</taxon>
        <taxon>Lophotrochozoa</taxon>
        <taxon>Mollusca</taxon>
        <taxon>Bivalvia</taxon>
        <taxon>Autobranchia</taxon>
        <taxon>Heteroconchia</taxon>
        <taxon>Palaeoheterodonta</taxon>
        <taxon>Unionida</taxon>
        <taxon>Unionoidea</taxon>
        <taxon>Unionidae</taxon>
        <taxon>Ambleminae</taxon>
        <taxon>Lampsilini</taxon>
        <taxon>Potamilus</taxon>
    </lineage>
</organism>
<sequence>MLVIATTLNISSRSISFMQNITALTTVIHSERIFVTNEMLSRENSETNKFTTKICQNEKVVPNLKKKKQGMALHVLDSAVADHIRLKMANSENMITARTVICTDAIVTDRQSLYYGLYRSFHGSEPQNNSSTLNPVVRNLFQQSTQFNNQSGLSIENYQEVCSKYQEYQSE</sequence>
<protein>
    <submittedName>
        <fullName evidence="1">Uncharacterized protein</fullName>
    </submittedName>
</protein>
<proteinExistence type="predicted"/>
<reference evidence="1" key="1">
    <citation type="journal article" date="2021" name="Genome Biol. Evol.">
        <title>A High-Quality Reference Genome for a Parasitic Bivalve with Doubly Uniparental Inheritance (Bivalvia: Unionida).</title>
        <authorList>
            <person name="Smith C.H."/>
        </authorList>
    </citation>
    <scope>NUCLEOTIDE SEQUENCE</scope>
    <source>
        <strain evidence="1">CHS0354</strain>
    </source>
</reference>